<dbReference type="EMBL" id="CM007892">
    <property type="protein sequence ID" value="OTG30217.1"/>
    <property type="molecule type" value="Genomic_DNA"/>
</dbReference>
<keyword evidence="4 5" id="KW-0206">Cytoskeleton</keyword>
<evidence type="ECO:0000313" key="9">
    <source>
        <dbReference type="Proteomes" id="UP000215914"/>
    </source>
</evidence>
<dbReference type="GO" id="GO:0051321">
    <property type="term" value="P:meiotic cell cycle"/>
    <property type="evidence" value="ECO:0000318"/>
    <property type="project" value="GO_Central"/>
</dbReference>
<evidence type="ECO:0000259" key="7">
    <source>
        <dbReference type="Pfam" id="PF17681"/>
    </source>
</evidence>
<dbReference type="AlphaFoldDB" id="A0A251V3M3"/>
<dbReference type="GO" id="GO:0007020">
    <property type="term" value="P:microtubule nucleation"/>
    <property type="evidence" value="ECO:0000318"/>
    <property type="project" value="GO_Central"/>
</dbReference>
<keyword evidence="9" id="KW-1185">Reference proteome</keyword>
<dbReference type="PANTHER" id="PTHR19302:SF13">
    <property type="entry name" value="GAMMA-TUBULIN COMPLEX COMPONENT 2"/>
    <property type="match status" value="1"/>
</dbReference>
<protein>
    <recommendedName>
        <fullName evidence="5">Gamma-tubulin complex component</fullName>
    </recommendedName>
</protein>
<comment type="subcellular location">
    <subcellularLocation>
        <location evidence="5">Cytoplasm</location>
        <location evidence="5">Cytoskeleton</location>
        <location evidence="5">Microtubule organizing center</location>
    </subcellularLocation>
</comment>
<dbReference type="GO" id="GO:0051225">
    <property type="term" value="P:spindle assembly"/>
    <property type="evidence" value="ECO:0000318"/>
    <property type="project" value="GO_Central"/>
</dbReference>
<dbReference type="InParanoid" id="A0A251V3M3"/>
<dbReference type="GO" id="GO:0000930">
    <property type="term" value="C:gamma-tubulin complex"/>
    <property type="evidence" value="ECO:0000318"/>
    <property type="project" value="GO_Central"/>
</dbReference>
<dbReference type="Gene3D" id="1.20.120.1900">
    <property type="entry name" value="Gamma-tubulin complex, C-terminal domain"/>
    <property type="match status" value="1"/>
</dbReference>
<comment type="similarity">
    <text evidence="1 5">Belongs to the TUBGCP family.</text>
</comment>
<evidence type="ECO:0000256" key="1">
    <source>
        <dbReference type="ARBA" id="ARBA00010337"/>
    </source>
</evidence>
<keyword evidence="2 5" id="KW-0963">Cytoplasm</keyword>
<dbReference type="InterPro" id="IPR007259">
    <property type="entry name" value="GCP"/>
</dbReference>
<evidence type="ECO:0000256" key="3">
    <source>
        <dbReference type="ARBA" id="ARBA00022701"/>
    </source>
</evidence>
<dbReference type="InterPro" id="IPR040457">
    <property type="entry name" value="GCP_C"/>
</dbReference>
<evidence type="ECO:0000256" key="4">
    <source>
        <dbReference type="ARBA" id="ARBA00023212"/>
    </source>
</evidence>
<feature type="domain" description="Gamma tubulin complex component protein N-terminal" evidence="7">
    <location>
        <begin position="74"/>
        <end position="372"/>
    </location>
</feature>
<dbReference type="GO" id="GO:0000922">
    <property type="term" value="C:spindle pole"/>
    <property type="evidence" value="ECO:0007669"/>
    <property type="project" value="InterPro"/>
</dbReference>
<reference evidence="9" key="1">
    <citation type="journal article" date="2017" name="Nature">
        <title>The sunflower genome provides insights into oil metabolism, flowering and Asterid evolution.</title>
        <authorList>
            <person name="Badouin H."/>
            <person name="Gouzy J."/>
            <person name="Grassa C.J."/>
            <person name="Murat F."/>
            <person name="Staton S.E."/>
            <person name="Cottret L."/>
            <person name="Lelandais-Briere C."/>
            <person name="Owens G.L."/>
            <person name="Carrere S."/>
            <person name="Mayjonade B."/>
            <person name="Legrand L."/>
            <person name="Gill N."/>
            <person name="Kane N.C."/>
            <person name="Bowers J.E."/>
            <person name="Hubner S."/>
            <person name="Bellec A."/>
            <person name="Berard A."/>
            <person name="Berges H."/>
            <person name="Blanchet N."/>
            <person name="Boniface M.C."/>
            <person name="Brunel D."/>
            <person name="Catrice O."/>
            <person name="Chaidir N."/>
            <person name="Claudel C."/>
            <person name="Donnadieu C."/>
            <person name="Faraut T."/>
            <person name="Fievet G."/>
            <person name="Helmstetter N."/>
            <person name="King M."/>
            <person name="Knapp S.J."/>
            <person name="Lai Z."/>
            <person name="Le Paslier M.C."/>
            <person name="Lippi Y."/>
            <person name="Lorenzon L."/>
            <person name="Mandel J.R."/>
            <person name="Marage G."/>
            <person name="Marchand G."/>
            <person name="Marquand E."/>
            <person name="Bret-Mestries E."/>
            <person name="Morien E."/>
            <person name="Nambeesan S."/>
            <person name="Nguyen T."/>
            <person name="Pegot-Espagnet P."/>
            <person name="Pouilly N."/>
            <person name="Raftis F."/>
            <person name="Sallet E."/>
            <person name="Schiex T."/>
            <person name="Thomas J."/>
            <person name="Vandecasteele C."/>
            <person name="Vares D."/>
            <person name="Vear F."/>
            <person name="Vautrin S."/>
            <person name="Crespi M."/>
            <person name="Mangin B."/>
            <person name="Burke J.M."/>
            <person name="Salse J."/>
            <person name="Munos S."/>
            <person name="Vincourt P."/>
            <person name="Rieseberg L.H."/>
            <person name="Langlade N.B."/>
        </authorList>
    </citation>
    <scope>NUCLEOTIDE SEQUENCE [LARGE SCALE GENOMIC DNA]</scope>
    <source>
        <strain evidence="9">cv. SF193</strain>
    </source>
</reference>
<dbReference type="Pfam" id="PF17681">
    <property type="entry name" value="GCP_N_terminal"/>
    <property type="match status" value="1"/>
</dbReference>
<organism evidence="8 9">
    <name type="scientific">Helianthus annuus</name>
    <name type="common">Common sunflower</name>
    <dbReference type="NCBI Taxonomy" id="4232"/>
    <lineage>
        <taxon>Eukaryota</taxon>
        <taxon>Viridiplantae</taxon>
        <taxon>Streptophyta</taxon>
        <taxon>Embryophyta</taxon>
        <taxon>Tracheophyta</taxon>
        <taxon>Spermatophyta</taxon>
        <taxon>Magnoliopsida</taxon>
        <taxon>eudicotyledons</taxon>
        <taxon>Gunneridae</taxon>
        <taxon>Pentapetalae</taxon>
        <taxon>asterids</taxon>
        <taxon>campanulids</taxon>
        <taxon>Asterales</taxon>
        <taxon>Asteraceae</taxon>
        <taxon>Asteroideae</taxon>
        <taxon>Heliantheae alliance</taxon>
        <taxon>Heliantheae</taxon>
        <taxon>Helianthus</taxon>
    </lineage>
</organism>
<evidence type="ECO:0000313" key="8">
    <source>
        <dbReference type="EMBL" id="OTG30217.1"/>
    </source>
</evidence>
<dbReference type="InterPro" id="IPR041470">
    <property type="entry name" value="GCP_N"/>
</dbReference>
<dbReference type="OMA" id="EDTHHEX"/>
<name>A0A251V3M3_HELAN</name>
<dbReference type="GO" id="GO:0043015">
    <property type="term" value="F:gamma-tubulin binding"/>
    <property type="evidence" value="ECO:0000318"/>
    <property type="project" value="GO_Central"/>
</dbReference>
<dbReference type="GO" id="GO:0031122">
    <property type="term" value="P:cytoplasmic microtubule organization"/>
    <property type="evidence" value="ECO:0000318"/>
    <property type="project" value="GO_Central"/>
</dbReference>
<evidence type="ECO:0000256" key="2">
    <source>
        <dbReference type="ARBA" id="ARBA00022490"/>
    </source>
</evidence>
<sequence length="468" mass="52842">MYGYCMMDAAAVSSRCPCTPQWNLDRPFLTGNFHQEEKSTSVLAEAKGNSLDVCLESEKPIGCYNASLQEMIVIDDLLSALTGIDGRYISIKKSGGGEDAFSFHVDGSMDLALQARMFTYVESAKRIFPLCKSYLLINQFVESRSQFKSGLVNHAFAAALRALLLDYQAMVAQLEHQFRLGRLSIQGLWFYCQPMMGSMQALSIVIKKASAYNFVGSAVLNLLQSQAKLMAGNYLVRSLLEKMIDSANSAYLGILERWVYEGVIDDLHDEFFIAENKSLQKESLTQDYDAMYWRQRYSLKDDIPSFLANSAETILTTGKYLNVMRECGHTVQVPALENSKLTSFGSNDHYLECIKSAYDFASGELLNLMKDKYDLNGKLRSIKHYLLLDQGDFLVHFMDIARDELAKTPNEISVEKLQVCIHLPCLIVRAVNEPNVRRTVCKPFGGKFVCVRSFIKQTNMNKKFRSFS</sequence>
<gene>
    <name evidence="8" type="ORF">HannXRQ_Chr03g0062031</name>
</gene>
<comment type="function">
    <text evidence="5">Component of the gamma-tubulin ring complex (gTuRC) which mediates microtubule nucleation.</text>
</comment>
<dbReference type="InterPro" id="IPR042241">
    <property type="entry name" value="GCP_C_sf"/>
</dbReference>
<dbReference type="GO" id="GO:0005874">
    <property type="term" value="C:microtubule"/>
    <property type="evidence" value="ECO:0007669"/>
    <property type="project" value="UniProtKB-KW"/>
</dbReference>
<dbReference type="Pfam" id="PF04130">
    <property type="entry name" value="GCP_C_terminal"/>
    <property type="match status" value="1"/>
</dbReference>
<keyword evidence="3 5" id="KW-0493">Microtubule</keyword>
<evidence type="ECO:0000259" key="6">
    <source>
        <dbReference type="Pfam" id="PF04130"/>
    </source>
</evidence>
<accession>A0A251V3M3</accession>
<dbReference type="GO" id="GO:0000278">
    <property type="term" value="P:mitotic cell cycle"/>
    <property type="evidence" value="ECO:0000318"/>
    <property type="project" value="GO_Central"/>
</dbReference>
<feature type="domain" description="Gamma tubulin complex component C-terminal" evidence="6">
    <location>
        <begin position="375"/>
        <end position="418"/>
    </location>
</feature>
<dbReference type="PANTHER" id="PTHR19302">
    <property type="entry name" value="GAMMA TUBULIN COMPLEX PROTEIN"/>
    <property type="match status" value="1"/>
</dbReference>
<evidence type="ECO:0000256" key="5">
    <source>
        <dbReference type="RuleBase" id="RU363050"/>
    </source>
</evidence>
<proteinExistence type="inferred from homology"/>
<dbReference type="Proteomes" id="UP000215914">
    <property type="component" value="Chromosome 3"/>
</dbReference>
<dbReference type="STRING" id="4232.A0A251V3M3"/>